<dbReference type="STRING" id="37653.A0A0L8HAJ6"/>
<gene>
    <name evidence="1" type="ORF">OCBIM_22019740mg</name>
</gene>
<reference evidence="1" key="1">
    <citation type="submission" date="2015-07" db="EMBL/GenBank/DDBJ databases">
        <title>MeaNS - Measles Nucleotide Surveillance Program.</title>
        <authorList>
            <person name="Tran T."/>
            <person name="Druce J."/>
        </authorList>
    </citation>
    <scope>NUCLEOTIDE SEQUENCE</scope>
    <source>
        <strain evidence="1">UCB-OBI-ISO-001</strain>
        <tissue evidence="1">Gonad</tissue>
    </source>
</reference>
<dbReference type="PANTHER" id="PTHR45913:SF19">
    <property type="entry name" value="LOW QUALITY PROTEIN: ZINC FINGER BED DOMAIN-CONTAINING PROTEIN 5-LIKE"/>
    <property type="match status" value="1"/>
</dbReference>
<dbReference type="EMBL" id="KQ418810">
    <property type="protein sequence ID" value="KOF85790.1"/>
    <property type="molecule type" value="Genomic_DNA"/>
</dbReference>
<dbReference type="PANTHER" id="PTHR45913">
    <property type="entry name" value="EPM2A-INTERACTING PROTEIN 1"/>
    <property type="match status" value="1"/>
</dbReference>
<protein>
    <submittedName>
        <fullName evidence="1">Uncharacterized protein</fullName>
    </submittedName>
</protein>
<evidence type="ECO:0000313" key="1">
    <source>
        <dbReference type="EMBL" id="KOF85790.1"/>
    </source>
</evidence>
<sequence>MGADFSVLLVYTEVRWLSRGKVLNRVLQVREEIPILLEQGVTLKESLLRGNMQDDYFVTKVAYLTDFFFEVNSLNISLQGNLSMSHTVPDKVTAFKCITELCQKRVQDSDTTSFCQMTTILDSMPEAECSFHEEILAHLLAMNDAVEGYFPGLDDYCTDVWICRPFPVKDGAISDTDVSAKLEFLQMAVTALKTKACNRLVIVTDTRCCLSSTTPRFNVLMAAKQYQPSH</sequence>
<accession>A0A0L8HAJ6</accession>
<dbReference type="AlphaFoldDB" id="A0A0L8HAJ6"/>
<name>A0A0L8HAJ6_OCTBM</name>
<proteinExistence type="predicted"/>
<organism evidence="1">
    <name type="scientific">Octopus bimaculoides</name>
    <name type="common">California two-spotted octopus</name>
    <dbReference type="NCBI Taxonomy" id="37653"/>
    <lineage>
        <taxon>Eukaryota</taxon>
        <taxon>Metazoa</taxon>
        <taxon>Spiralia</taxon>
        <taxon>Lophotrochozoa</taxon>
        <taxon>Mollusca</taxon>
        <taxon>Cephalopoda</taxon>
        <taxon>Coleoidea</taxon>
        <taxon>Octopodiformes</taxon>
        <taxon>Octopoda</taxon>
        <taxon>Incirrata</taxon>
        <taxon>Octopodidae</taxon>
        <taxon>Octopus</taxon>
    </lineage>
</organism>